<dbReference type="SUPFAM" id="SSF55785">
    <property type="entry name" value="PYP-like sensor domain (PAS domain)"/>
    <property type="match status" value="1"/>
</dbReference>
<keyword evidence="6" id="KW-0175">Coiled coil</keyword>
<keyword evidence="3" id="KW-0489">Methyltransferase</keyword>
<dbReference type="SMART" id="SM00138">
    <property type="entry name" value="MeTrc"/>
    <property type="match status" value="1"/>
</dbReference>
<evidence type="ECO:0000313" key="8">
    <source>
        <dbReference type="EMBL" id="PLZ84920.1"/>
    </source>
</evidence>
<evidence type="ECO:0000256" key="5">
    <source>
        <dbReference type="ARBA" id="ARBA00022691"/>
    </source>
</evidence>
<dbReference type="PRINTS" id="PR00996">
    <property type="entry name" value="CHERMTFRASE"/>
</dbReference>
<evidence type="ECO:0000256" key="3">
    <source>
        <dbReference type="ARBA" id="ARBA00022603"/>
    </source>
</evidence>
<evidence type="ECO:0000256" key="4">
    <source>
        <dbReference type="ARBA" id="ARBA00022679"/>
    </source>
</evidence>
<dbReference type="Gene3D" id="1.10.155.10">
    <property type="entry name" value="Chemotaxis receptor methyltransferase CheR, N-terminal domain"/>
    <property type="match status" value="1"/>
</dbReference>
<organism evidence="8 9">
    <name type="scientific">Fischerella muscicola CCMEE 5323</name>
    <dbReference type="NCBI Taxonomy" id="2019572"/>
    <lineage>
        <taxon>Bacteria</taxon>
        <taxon>Bacillati</taxon>
        <taxon>Cyanobacteriota</taxon>
        <taxon>Cyanophyceae</taxon>
        <taxon>Nostocales</taxon>
        <taxon>Hapalosiphonaceae</taxon>
        <taxon>Fischerella</taxon>
    </lineage>
</organism>
<evidence type="ECO:0000313" key="9">
    <source>
        <dbReference type="Proteomes" id="UP000235036"/>
    </source>
</evidence>
<dbReference type="PANTHER" id="PTHR24422:SF10">
    <property type="entry name" value="CHEMOTAXIS PROTEIN METHYLTRANSFERASE 2"/>
    <property type="match status" value="1"/>
</dbReference>
<dbReference type="SUPFAM" id="SSF47757">
    <property type="entry name" value="Chemotaxis receptor methyltransferase CheR, N-terminal domain"/>
    <property type="match status" value="1"/>
</dbReference>
<dbReference type="Pfam" id="PF00989">
    <property type="entry name" value="PAS"/>
    <property type="match status" value="1"/>
</dbReference>
<reference evidence="8 9" key="1">
    <citation type="submission" date="2017-08" db="EMBL/GenBank/DDBJ databases">
        <title>Genomes of Fischerella (Mastigocladus) sp. strains.</title>
        <authorList>
            <person name="Miller S.R."/>
        </authorList>
    </citation>
    <scope>NUCLEOTIDE SEQUENCE [LARGE SCALE GENOMIC DNA]</scope>
    <source>
        <strain evidence="8 9">CCMEE 5323</strain>
    </source>
</reference>
<sequence length="470" mass="54628">MSVSDDNPDFEALLNYLKQNCGYDLTLYKRASLMRRFQRRMQQLRIDNYPNYLQYFQGHPEECTSLLDTILINFSGFFRDRDCWEYLANNIIPQILTNKQPQEKIRVWSAGCAYGQEVYTLVMLLVERLGIEQYLQRVQIFATDVDEDALKQARQASYTEHEVIGIPNELLSKYFEKTEQRYVFLSKLRSTIIFGRHDLAIDAPMSKIDLLVCRNVLIYFNAQTQATVLVRFHFALTDKGFLFLGSAESMTSNKHVFIPVSLKHRIYAKGQNLTIDDHLLIRPQTRNKKALDPLATQIRIWQTAFESSPFPQLVVDRNGCLMMTNKQASILFNLQSSHLEAPVRDLEIGQIVNFLTLMRQLHRDRRPLTLKNVEWKSDYGTNCLDIHITPISDPNHTLIAANLTFIDVTRYTGIKDELESSNFKLASLTQELQLTKDTLNTTYQELESTQKELETVHQEIQLLRQGFHNN</sequence>
<evidence type="ECO:0000256" key="2">
    <source>
        <dbReference type="ARBA" id="ARBA00012534"/>
    </source>
</evidence>
<dbReference type="Gene3D" id="3.40.50.150">
    <property type="entry name" value="Vaccinia Virus protein VP39"/>
    <property type="match status" value="1"/>
</dbReference>
<feature type="coiled-coil region" evidence="6">
    <location>
        <begin position="429"/>
        <end position="466"/>
    </location>
</feature>
<dbReference type="AlphaFoldDB" id="A0A2N6JX85"/>
<keyword evidence="9" id="KW-1185">Reference proteome</keyword>
<dbReference type="Gene3D" id="3.30.450.20">
    <property type="entry name" value="PAS domain"/>
    <property type="match status" value="1"/>
</dbReference>
<dbReference type="InterPro" id="IPR035965">
    <property type="entry name" value="PAS-like_dom_sf"/>
</dbReference>
<feature type="domain" description="CheR-type methyltransferase" evidence="7">
    <location>
        <begin position="1"/>
        <end position="250"/>
    </location>
</feature>
<dbReference type="Proteomes" id="UP000235036">
    <property type="component" value="Unassembled WGS sequence"/>
</dbReference>
<dbReference type="PROSITE" id="PS50123">
    <property type="entry name" value="CHER"/>
    <property type="match status" value="1"/>
</dbReference>
<dbReference type="GO" id="GO:0006355">
    <property type="term" value="P:regulation of DNA-templated transcription"/>
    <property type="evidence" value="ECO:0007669"/>
    <property type="project" value="InterPro"/>
</dbReference>
<dbReference type="Pfam" id="PF03705">
    <property type="entry name" value="CheR_N"/>
    <property type="match status" value="1"/>
</dbReference>
<dbReference type="GO" id="GO:0008983">
    <property type="term" value="F:protein-glutamate O-methyltransferase activity"/>
    <property type="evidence" value="ECO:0007669"/>
    <property type="project" value="UniProtKB-EC"/>
</dbReference>
<dbReference type="InterPro" id="IPR050903">
    <property type="entry name" value="Bact_Chemotaxis_MeTrfase"/>
</dbReference>
<dbReference type="RefSeq" id="WP_102205690.1">
    <property type="nucleotide sequence ID" value="NZ_CAWNVR010000685.1"/>
</dbReference>
<dbReference type="GO" id="GO:0032259">
    <property type="term" value="P:methylation"/>
    <property type="evidence" value="ECO:0007669"/>
    <property type="project" value="UniProtKB-KW"/>
</dbReference>
<comment type="caution">
    <text evidence="8">The sequence shown here is derived from an EMBL/GenBank/DDBJ whole genome shotgun (WGS) entry which is preliminary data.</text>
</comment>
<dbReference type="Pfam" id="PF01739">
    <property type="entry name" value="CheR"/>
    <property type="match status" value="1"/>
</dbReference>
<dbReference type="InterPro" id="IPR029063">
    <property type="entry name" value="SAM-dependent_MTases_sf"/>
</dbReference>
<comment type="catalytic activity">
    <reaction evidence="1">
        <text>L-glutamyl-[protein] + S-adenosyl-L-methionine = [protein]-L-glutamate 5-O-methyl ester + S-adenosyl-L-homocysteine</text>
        <dbReference type="Rhea" id="RHEA:24452"/>
        <dbReference type="Rhea" id="RHEA-COMP:10208"/>
        <dbReference type="Rhea" id="RHEA-COMP:10311"/>
        <dbReference type="ChEBI" id="CHEBI:29973"/>
        <dbReference type="ChEBI" id="CHEBI:57856"/>
        <dbReference type="ChEBI" id="CHEBI:59789"/>
        <dbReference type="ChEBI" id="CHEBI:82795"/>
        <dbReference type="EC" id="2.1.1.80"/>
    </reaction>
</comment>
<dbReference type="InterPro" id="IPR000780">
    <property type="entry name" value="CheR_MeTrfase"/>
</dbReference>
<dbReference type="EMBL" id="NRQW01000552">
    <property type="protein sequence ID" value="PLZ84920.1"/>
    <property type="molecule type" value="Genomic_DNA"/>
</dbReference>
<evidence type="ECO:0000256" key="1">
    <source>
        <dbReference type="ARBA" id="ARBA00001541"/>
    </source>
</evidence>
<dbReference type="InterPro" id="IPR022642">
    <property type="entry name" value="CheR_C"/>
</dbReference>
<dbReference type="InterPro" id="IPR013767">
    <property type="entry name" value="PAS_fold"/>
</dbReference>
<dbReference type="InterPro" id="IPR022641">
    <property type="entry name" value="CheR_N"/>
</dbReference>
<protein>
    <recommendedName>
        <fullName evidence="2">protein-glutamate O-methyltransferase</fullName>
        <ecNumber evidence="2">2.1.1.80</ecNumber>
    </recommendedName>
</protein>
<dbReference type="InterPro" id="IPR036804">
    <property type="entry name" value="CheR_N_sf"/>
</dbReference>
<evidence type="ECO:0000256" key="6">
    <source>
        <dbReference type="SAM" id="Coils"/>
    </source>
</evidence>
<gene>
    <name evidence="8" type="ORF">CEN44_23415</name>
</gene>
<dbReference type="EC" id="2.1.1.80" evidence="2"/>
<proteinExistence type="predicted"/>
<dbReference type="SUPFAM" id="SSF53335">
    <property type="entry name" value="S-adenosyl-L-methionine-dependent methyltransferases"/>
    <property type="match status" value="1"/>
</dbReference>
<evidence type="ECO:0000259" key="7">
    <source>
        <dbReference type="PROSITE" id="PS50123"/>
    </source>
</evidence>
<keyword evidence="4" id="KW-0808">Transferase</keyword>
<keyword evidence="5" id="KW-0949">S-adenosyl-L-methionine</keyword>
<name>A0A2N6JX85_FISMU</name>
<dbReference type="PANTHER" id="PTHR24422">
    <property type="entry name" value="CHEMOTAXIS PROTEIN METHYLTRANSFERASE"/>
    <property type="match status" value="1"/>
</dbReference>
<accession>A0A2N6JX85</accession>